<gene>
    <name evidence="2" type="ORF">NJ75_04220</name>
</gene>
<keyword evidence="1" id="KW-0812">Transmembrane</keyword>
<dbReference type="PATRIC" id="fig|48936.3.peg.4252"/>
<keyword evidence="3" id="KW-1185">Reference proteome</keyword>
<dbReference type="Proteomes" id="UP000031338">
    <property type="component" value="Unassembled WGS sequence"/>
</dbReference>
<dbReference type="EMBL" id="JRVC01000030">
    <property type="protein sequence ID" value="KHS42313.1"/>
    <property type="molecule type" value="Genomic_DNA"/>
</dbReference>
<keyword evidence="1" id="KW-1133">Transmembrane helix</keyword>
<organism evidence="2 3">
    <name type="scientific">Novosphingobium subterraneum</name>
    <dbReference type="NCBI Taxonomy" id="48936"/>
    <lineage>
        <taxon>Bacteria</taxon>
        <taxon>Pseudomonadati</taxon>
        <taxon>Pseudomonadota</taxon>
        <taxon>Alphaproteobacteria</taxon>
        <taxon>Sphingomonadales</taxon>
        <taxon>Sphingomonadaceae</taxon>
        <taxon>Novosphingobium</taxon>
    </lineage>
</organism>
<accession>A0A0B8ZYT7</accession>
<evidence type="ECO:0000313" key="3">
    <source>
        <dbReference type="Proteomes" id="UP000031338"/>
    </source>
</evidence>
<evidence type="ECO:0000313" key="2">
    <source>
        <dbReference type="EMBL" id="KHS42313.1"/>
    </source>
</evidence>
<comment type="caution">
    <text evidence="2">The sequence shown here is derived from an EMBL/GenBank/DDBJ whole genome shotgun (WGS) entry which is preliminary data.</text>
</comment>
<feature type="transmembrane region" description="Helical" evidence="1">
    <location>
        <begin position="40"/>
        <end position="60"/>
    </location>
</feature>
<dbReference type="AlphaFoldDB" id="A0A0B8ZYT7"/>
<feature type="transmembrane region" description="Helical" evidence="1">
    <location>
        <begin position="15"/>
        <end position="34"/>
    </location>
</feature>
<evidence type="ECO:0000256" key="1">
    <source>
        <dbReference type="SAM" id="Phobius"/>
    </source>
</evidence>
<sequence>MRARFAFSPDAAGRVFDRAQATLVWLAVLVFLSSEPAVRGLAVAAMLAVALAATAVALLAEPAASTPSQAAPPPAAEPGD</sequence>
<proteinExistence type="predicted"/>
<name>A0A0B8ZYT7_9SPHN</name>
<reference evidence="2 3" key="1">
    <citation type="submission" date="2014-10" db="EMBL/GenBank/DDBJ databases">
        <title>Draft genome sequence of Novosphingobium subterraneum DSM 12447.</title>
        <authorList>
            <person name="Gan H.M."/>
            <person name="Gan H.Y."/>
            <person name="Savka M.A."/>
        </authorList>
    </citation>
    <scope>NUCLEOTIDE SEQUENCE [LARGE SCALE GENOMIC DNA]</scope>
    <source>
        <strain evidence="2 3">DSM 12447</strain>
    </source>
</reference>
<keyword evidence="1" id="KW-0472">Membrane</keyword>
<protein>
    <submittedName>
        <fullName evidence="2">Uncharacterized protein</fullName>
    </submittedName>
</protein>
<dbReference type="STRING" id="48936.NJ75_04220"/>